<dbReference type="EMBL" id="QSJP01000004">
    <property type="protein sequence ID" value="RHD89836.1"/>
    <property type="molecule type" value="Genomic_DNA"/>
</dbReference>
<evidence type="ECO:0000313" key="4">
    <source>
        <dbReference type="Proteomes" id="UP000284785"/>
    </source>
</evidence>
<dbReference type="InterPro" id="IPR002921">
    <property type="entry name" value="Fungal_lipase-type"/>
</dbReference>
<accession>A0A414HRE9</accession>
<dbReference type="Gene3D" id="3.40.50.1820">
    <property type="entry name" value="alpha/beta hydrolase"/>
    <property type="match status" value="1"/>
</dbReference>
<evidence type="ECO:0000259" key="2">
    <source>
        <dbReference type="Pfam" id="PF01764"/>
    </source>
</evidence>
<organism evidence="3 4">
    <name type="scientific">Bacteroides thetaiotaomicron</name>
    <dbReference type="NCBI Taxonomy" id="818"/>
    <lineage>
        <taxon>Bacteria</taxon>
        <taxon>Pseudomonadati</taxon>
        <taxon>Bacteroidota</taxon>
        <taxon>Bacteroidia</taxon>
        <taxon>Bacteroidales</taxon>
        <taxon>Bacteroidaceae</taxon>
        <taxon>Bacteroides</taxon>
    </lineage>
</organism>
<proteinExistence type="predicted"/>
<dbReference type="AlphaFoldDB" id="A0A414HRE9"/>
<name>A0A414HRE9_BACT4</name>
<dbReference type="RefSeq" id="WP_118214463.1">
    <property type="nucleotide sequence ID" value="NZ_JANUON010000005.1"/>
</dbReference>
<keyword evidence="1" id="KW-0175">Coiled coil</keyword>
<evidence type="ECO:0000256" key="1">
    <source>
        <dbReference type="SAM" id="Coils"/>
    </source>
</evidence>
<gene>
    <name evidence="3" type="ORF">DW780_07180</name>
</gene>
<evidence type="ECO:0000313" key="3">
    <source>
        <dbReference type="EMBL" id="RHD89836.1"/>
    </source>
</evidence>
<comment type="caution">
    <text evidence="3">The sequence shown here is derived from an EMBL/GenBank/DDBJ whole genome shotgun (WGS) entry which is preliminary data.</text>
</comment>
<dbReference type="SUPFAM" id="SSF53474">
    <property type="entry name" value="alpha/beta-Hydrolases"/>
    <property type="match status" value="1"/>
</dbReference>
<dbReference type="Pfam" id="PF01764">
    <property type="entry name" value="Lipase_3"/>
    <property type="match status" value="1"/>
</dbReference>
<feature type="coiled-coil region" evidence="1">
    <location>
        <begin position="396"/>
        <end position="430"/>
    </location>
</feature>
<protein>
    <submittedName>
        <fullName evidence="3">DUF2974 domain-containing protein</fullName>
    </submittedName>
</protein>
<feature type="domain" description="Fungal lipase-type" evidence="2">
    <location>
        <begin position="103"/>
        <end position="151"/>
    </location>
</feature>
<sequence>MARFYDNNTGEYVTYYEETLNRKAFYIHGTKSSCSRWEEWKDTVEKLNLIAQPDNKKDSVDTKFDWSQLAGWTNNLEDRRNACLLPGDKGLVNYVLNHSDGYEEIVLIGHSHGGNVAIQAADILAAKNRFKTIYLITIASPVFNKVQFSTATPITGLKLIKTEFKEIRMSPPYNSSMTIYTYLNPENPANFAKNDAPNIKRCPIKHLSLYNRYDRVDGIALFEHMVLENSRMTFNTSTFEYDKLVNIELPSYQLTDEINRAKYKNNCAHRISLLNKLRNTIARAEIVLVSHVNITSRGYGQDNVYLHKETIEYECLGYRIIPELPNFKSYTLSDYLVDGCPELTLKDIESMDMKCICRLFFNETDANNYMIKFSKSLESRLLKFPPYPIKIVNGEADARSSNIERIEEKIESLKKEIEIVETFNKKTKKEHKINPYYKPILFVLPGKLKYLGTIVNFLADGVDNHSFDTNSPEVIEAAIKAGLIKPFPRVKRDDVSEPNE</sequence>
<dbReference type="InterPro" id="IPR029058">
    <property type="entry name" value="AB_hydrolase_fold"/>
</dbReference>
<reference evidence="3 4" key="1">
    <citation type="submission" date="2018-08" db="EMBL/GenBank/DDBJ databases">
        <title>A genome reference for cultivated species of the human gut microbiota.</title>
        <authorList>
            <person name="Zou Y."/>
            <person name="Xue W."/>
            <person name="Luo G."/>
        </authorList>
    </citation>
    <scope>NUCLEOTIDE SEQUENCE [LARGE SCALE GENOMIC DNA]</scope>
    <source>
        <strain evidence="3 4">AM30-26</strain>
    </source>
</reference>
<dbReference type="Proteomes" id="UP000284785">
    <property type="component" value="Unassembled WGS sequence"/>
</dbReference>